<dbReference type="InterPro" id="IPR007348">
    <property type="entry name" value="CopC_dom"/>
</dbReference>
<dbReference type="PANTHER" id="PTHR34820:SF4">
    <property type="entry name" value="INNER MEMBRANE PROTEIN YEBZ"/>
    <property type="match status" value="1"/>
</dbReference>
<evidence type="ECO:0000256" key="6">
    <source>
        <dbReference type="SAM" id="Phobius"/>
    </source>
</evidence>
<comment type="subcellular location">
    <subcellularLocation>
        <location evidence="1">Cell envelope</location>
    </subcellularLocation>
</comment>
<feature type="region of interest" description="Disordered" evidence="5">
    <location>
        <begin position="138"/>
        <end position="160"/>
    </location>
</feature>
<dbReference type="InterPro" id="IPR014755">
    <property type="entry name" value="Cu-Rt/internalin_Ig-like"/>
</dbReference>
<feature type="domain" description="CopC" evidence="7">
    <location>
        <begin position="34"/>
        <end position="132"/>
    </location>
</feature>
<keyword evidence="6" id="KW-0472">Membrane</keyword>
<dbReference type="InterPro" id="IPR014756">
    <property type="entry name" value="Ig_E-set"/>
</dbReference>
<keyword evidence="6" id="KW-0812">Transmembrane</keyword>
<dbReference type="PROSITE" id="PS50194">
    <property type="entry name" value="FILAMIN_REPEAT"/>
    <property type="match status" value="1"/>
</dbReference>
<comment type="caution">
    <text evidence="8">The sequence shown here is derived from an EMBL/GenBank/DDBJ whole genome shotgun (WGS) entry which is preliminary data.</text>
</comment>
<gene>
    <name evidence="8" type="ORF">KDH_21150</name>
</gene>
<evidence type="ECO:0000256" key="3">
    <source>
        <dbReference type="ARBA" id="ARBA00022729"/>
    </source>
</evidence>
<keyword evidence="6" id="KW-1133">Transmembrane helix</keyword>
<keyword evidence="3" id="KW-0732">Signal</keyword>
<dbReference type="RefSeq" id="WP_338249460.1">
    <property type="nucleotide sequence ID" value="NZ_BSRI01000001.1"/>
</dbReference>
<reference evidence="8 9" key="1">
    <citation type="submission" date="2023-02" db="EMBL/GenBank/DDBJ databases">
        <title>Dictyobacter halimunensis sp. nov., a new member of the class Ktedonobacteria from forest soil in a geothermal area.</title>
        <authorList>
            <person name="Rachmania M.K."/>
            <person name="Ningsih F."/>
            <person name="Sakai Y."/>
            <person name="Yabe S."/>
            <person name="Yokota A."/>
            <person name="Sjamsuridzal W."/>
        </authorList>
    </citation>
    <scope>NUCLEOTIDE SEQUENCE [LARGE SCALE GENOMIC DNA]</scope>
    <source>
        <strain evidence="8 9">S3.2.2.5</strain>
    </source>
</reference>
<dbReference type="SUPFAM" id="SSF81296">
    <property type="entry name" value="E set domains"/>
    <property type="match status" value="1"/>
</dbReference>
<evidence type="ECO:0000313" key="9">
    <source>
        <dbReference type="Proteomes" id="UP001344906"/>
    </source>
</evidence>
<organism evidence="8 9">
    <name type="scientific">Dictyobacter halimunensis</name>
    <dbReference type="NCBI Taxonomy" id="3026934"/>
    <lineage>
        <taxon>Bacteria</taxon>
        <taxon>Bacillati</taxon>
        <taxon>Chloroflexota</taxon>
        <taxon>Ktedonobacteria</taxon>
        <taxon>Ktedonobacterales</taxon>
        <taxon>Dictyobacteraceae</taxon>
        <taxon>Dictyobacter</taxon>
    </lineage>
</organism>
<dbReference type="PANTHER" id="PTHR34820">
    <property type="entry name" value="INNER MEMBRANE PROTEIN YEBZ"/>
    <property type="match status" value="1"/>
</dbReference>
<dbReference type="Gene3D" id="2.60.40.1220">
    <property type="match status" value="1"/>
</dbReference>
<name>A0ABQ6FS21_9CHLR</name>
<dbReference type="InterPro" id="IPR032694">
    <property type="entry name" value="CopC/D"/>
</dbReference>
<sequence length="208" mass="21272">MRLLRQRLCMICVAILSLGIFFALTGTSFAMPNHAKVSSSNPGINSTIAKAPDKVTVTTAENMKPGPTNSNLFVYGPSGELISQGDAKVDLNNPMKMSVNIKPEKNGIYVVRWITVSSDDNDPAQGAFVFTVGSAAGSSTQQAQPTPAPKASAPAAGAASSSNGGSSIWTAVISGVIALLVGLGAGFGLGRSRQPAPAANEPTRTPVS</sequence>
<evidence type="ECO:0000259" key="7">
    <source>
        <dbReference type="Pfam" id="PF04234"/>
    </source>
</evidence>
<protein>
    <recommendedName>
        <fullName evidence="7">CopC domain-containing protein</fullName>
    </recommendedName>
</protein>
<accession>A0ABQ6FS21</accession>
<evidence type="ECO:0000256" key="4">
    <source>
        <dbReference type="ARBA" id="ARBA00023008"/>
    </source>
</evidence>
<keyword evidence="4" id="KW-0186">Copper</keyword>
<evidence type="ECO:0000313" key="8">
    <source>
        <dbReference type="EMBL" id="GLV55268.1"/>
    </source>
</evidence>
<evidence type="ECO:0000256" key="5">
    <source>
        <dbReference type="SAM" id="MobiDB-lite"/>
    </source>
</evidence>
<dbReference type="Pfam" id="PF04234">
    <property type="entry name" value="CopC"/>
    <property type="match status" value="1"/>
</dbReference>
<evidence type="ECO:0000256" key="1">
    <source>
        <dbReference type="ARBA" id="ARBA00004196"/>
    </source>
</evidence>
<proteinExistence type="predicted"/>
<dbReference type="InterPro" id="IPR017868">
    <property type="entry name" value="Filamin/ABP280_repeat-like"/>
</dbReference>
<feature type="transmembrane region" description="Helical" evidence="6">
    <location>
        <begin position="168"/>
        <end position="189"/>
    </location>
</feature>
<keyword evidence="9" id="KW-1185">Reference proteome</keyword>
<evidence type="ECO:0000256" key="2">
    <source>
        <dbReference type="ARBA" id="ARBA00022723"/>
    </source>
</evidence>
<dbReference type="EMBL" id="BSRI01000001">
    <property type="protein sequence ID" value="GLV55268.1"/>
    <property type="molecule type" value="Genomic_DNA"/>
</dbReference>
<dbReference type="Proteomes" id="UP001344906">
    <property type="component" value="Unassembled WGS sequence"/>
</dbReference>
<keyword evidence="2" id="KW-0479">Metal-binding</keyword>